<accession>A0A1I4A8Q6</accession>
<dbReference type="STRING" id="1123062.SAMN02745775_103229"/>
<dbReference type="InterPro" id="IPR016181">
    <property type="entry name" value="Acyl_CoA_acyltransferase"/>
</dbReference>
<dbReference type="InterPro" id="IPR000182">
    <property type="entry name" value="GNAT_dom"/>
</dbReference>
<dbReference type="EMBL" id="FOSQ01000003">
    <property type="protein sequence ID" value="SFK52693.1"/>
    <property type="molecule type" value="Genomic_DNA"/>
</dbReference>
<evidence type="ECO:0000256" key="2">
    <source>
        <dbReference type="ARBA" id="ARBA00023315"/>
    </source>
</evidence>
<dbReference type="InterPro" id="IPR050832">
    <property type="entry name" value="Bact_Acetyltransf"/>
</dbReference>
<reference evidence="4 5" key="1">
    <citation type="submission" date="2016-10" db="EMBL/GenBank/DDBJ databases">
        <authorList>
            <person name="de Groot N.N."/>
        </authorList>
    </citation>
    <scope>NUCLEOTIDE SEQUENCE [LARGE SCALE GENOMIC DNA]</scope>
    <source>
        <strain evidence="4 5">DSM 19981</strain>
    </source>
</reference>
<evidence type="ECO:0000313" key="4">
    <source>
        <dbReference type="EMBL" id="SFK52693.1"/>
    </source>
</evidence>
<dbReference type="Pfam" id="PF13508">
    <property type="entry name" value="Acetyltransf_7"/>
    <property type="match status" value="1"/>
</dbReference>
<dbReference type="PANTHER" id="PTHR43877">
    <property type="entry name" value="AMINOALKYLPHOSPHONATE N-ACETYLTRANSFERASE-RELATED-RELATED"/>
    <property type="match status" value="1"/>
</dbReference>
<dbReference type="Proteomes" id="UP000199473">
    <property type="component" value="Unassembled WGS sequence"/>
</dbReference>
<keyword evidence="1" id="KW-0808">Transferase</keyword>
<evidence type="ECO:0000313" key="5">
    <source>
        <dbReference type="Proteomes" id="UP000199473"/>
    </source>
</evidence>
<dbReference type="CDD" id="cd04301">
    <property type="entry name" value="NAT_SF"/>
    <property type="match status" value="1"/>
</dbReference>
<dbReference type="PROSITE" id="PS51186">
    <property type="entry name" value="GNAT"/>
    <property type="match status" value="1"/>
</dbReference>
<dbReference type="RefSeq" id="WP_217648689.1">
    <property type="nucleotide sequence ID" value="NZ_FOSQ01000003.1"/>
</dbReference>
<dbReference type="AlphaFoldDB" id="A0A1I4A8Q6"/>
<sequence>MIRTAGLADIPDLMRIRLGVRENSFNPARVSPADVVWFVENAPVWVWEEAGAIRGFSAGDPRNGSIWALFVDPPFEGRGIGSALIARACASLAEAGHRTATLDTEPGTRAAEFYRRQGWVEGGLDAAGELLFSRVLVTAP</sequence>
<name>A0A1I4A8Q6_9PROT</name>
<gene>
    <name evidence="4" type="ORF">SAMN02745775_103229</name>
</gene>
<dbReference type="SUPFAM" id="SSF55729">
    <property type="entry name" value="Acyl-CoA N-acyltransferases (Nat)"/>
    <property type="match status" value="1"/>
</dbReference>
<dbReference type="GO" id="GO:0016747">
    <property type="term" value="F:acyltransferase activity, transferring groups other than amino-acyl groups"/>
    <property type="evidence" value="ECO:0007669"/>
    <property type="project" value="InterPro"/>
</dbReference>
<keyword evidence="5" id="KW-1185">Reference proteome</keyword>
<keyword evidence="2" id="KW-0012">Acyltransferase</keyword>
<dbReference type="PANTHER" id="PTHR43877:SF1">
    <property type="entry name" value="ACETYLTRANSFERASE"/>
    <property type="match status" value="1"/>
</dbReference>
<proteinExistence type="predicted"/>
<protein>
    <submittedName>
        <fullName evidence="4">N-acetylglutamate synthase, GNAT family</fullName>
    </submittedName>
</protein>
<evidence type="ECO:0000259" key="3">
    <source>
        <dbReference type="PROSITE" id="PS51186"/>
    </source>
</evidence>
<dbReference type="Gene3D" id="3.40.630.30">
    <property type="match status" value="1"/>
</dbReference>
<evidence type="ECO:0000256" key="1">
    <source>
        <dbReference type="ARBA" id="ARBA00022679"/>
    </source>
</evidence>
<feature type="domain" description="N-acetyltransferase" evidence="3">
    <location>
        <begin position="1"/>
        <end position="140"/>
    </location>
</feature>
<organism evidence="4 5">
    <name type="scientific">Falsiroseomonas stagni DSM 19981</name>
    <dbReference type="NCBI Taxonomy" id="1123062"/>
    <lineage>
        <taxon>Bacteria</taxon>
        <taxon>Pseudomonadati</taxon>
        <taxon>Pseudomonadota</taxon>
        <taxon>Alphaproteobacteria</taxon>
        <taxon>Acetobacterales</taxon>
        <taxon>Roseomonadaceae</taxon>
        <taxon>Falsiroseomonas</taxon>
    </lineage>
</organism>